<evidence type="ECO:0000313" key="3">
    <source>
        <dbReference type="EMBL" id="RDC61568.1"/>
    </source>
</evidence>
<proteinExistence type="predicted"/>
<keyword evidence="1" id="KW-1133">Transmembrane helix</keyword>
<keyword evidence="2" id="KW-0732">Signal</keyword>
<comment type="caution">
    <text evidence="3">The sequence shown here is derived from an EMBL/GenBank/DDBJ whole genome shotgun (WGS) entry which is preliminary data.</text>
</comment>
<dbReference type="Proteomes" id="UP000253919">
    <property type="component" value="Unassembled WGS sequence"/>
</dbReference>
<accession>A0A369QH10</accession>
<keyword evidence="4" id="KW-1185">Reference proteome</keyword>
<feature type="transmembrane region" description="Helical" evidence="1">
    <location>
        <begin position="56"/>
        <end position="75"/>
    </location>
</feature>
<sequence length="81" mass="9029">MKKFSKIIVFLFTVTLLVALADIPASAQCALCRSSVESNRADDKLSKFGNGLNKGILFLMSVPYILVGTVGFLWYRNNRKK</sequence>
<evidence type="ECO:0000256" key="2">
    <source>
        <dbReference type="SAM" id="SignalP"/>
    </source>
</evidence>
<name>A0A369QH10_9BACT</name>
<organism evidence="3 4">
    <name type="scientific">Adhaeribacter pallidiroseus</name>
    <dbReference type="NCBI Taxonomy" id="2072847"/>
    <lineage>
        <taxon>Bacteria</taxon>
        <taxon>Pseudomonadati</taxon>
        <taxon>Bacteroidota</taxon>
        <taxon>Cytophagia</taxon>
        <taxon>Cytophagales</taxon>
        <taxon>Hymenobacteraceae</taxon>
        <taxon>Adhaeribacter</taxon>
    </lineage>
</organism>
<evidence type="ECO:0000313" key="4">
    <source>
        <dbReference type="Proteomes" id="UP000253919"/>
    </source>
</evidence>
<feature type="signal peptide" evidence="2">
    <location>
        <begin position="1"/>
        <end position="27"/>
    </location>
</feature>
<dbReference type="AlphaFoldDB" id="A0A369QH10"/>
<keyword evidence="1" id="KW-0812">Transmembrane</keyword>
<feature type="chain" id="PRO_5017059870" description="Secreted protein" evidence="2">
    <location>
        <begin position="28"/>
        <end position="81"/>
    </location>
</feature>
<keyword evidence="1" id="KW-0472">Membrane</keyword>
<dbReference type="OrthoDB" id="678747at2"/>
<protein>
    <recommendedName>
        <fullName evidence="5">Secreted protein</fullName>
    </recommendedName>
</protein>
<evidence type="ECO:0000256" key="1">
    <source>
        <dbReference type="SAM" id="Phobius"/>
    </source>
</evidence>
<dbReference type="EMBL" id="QASA01000001">
    <property type="protein sequence ID" value="RDC61568.1"/>
    <property type="molecule type" value="Genomic_DNA"/>
</dbReference>
<dbReference type="RefSeq" id="WP_115371144.1">
    <property type="nucleotide sequence ID" value="NZ_QASA01000001.1"/>
</dbReference>
<evidence type="ECO:0008006" key="5">
    <source>
        <dbReference type="Google" id="ProtNLM"/>
    </source>
</evidence>
<reference evidence="3 4" key="1">
    <citation type="submission" date="2018-04" db="EMBL/GenBank/DDBJ databases">
        <title>Adhaeribacter sp. HMF7616 genome sequencing and assembly.</title>
        <authorList>
            <person name="Kang H."/>
            <person name="Kang J."/>
            <person name="Cha I."/>
            <person name="Kim H."/>
            <person name="Joh K."/>
        </authorList>
    </citation>
    <scope>NUCLEOTIDE SEQUENCE [LARGE SCALE GENOMIC DNA]</scope>
    <source>
        <strain evidence="3 4">HMF7616</strain>
    </source>
</reference>
<gene>
    <name evidence="3" type="ORF">AHMF7616_00147</name>
</gene>